<evidence type="ECO:0000313" key="1">
    <source>
        <dbReference type="EMBL" id="GIM47140.1"/>
    </source>
</evidence>
<evidence type="ECO:0000313" key="2">
    <source>
        <dbReference type="Proteomes" id="UP001057291"/>
    </source>
</evidence>
<dbReference type="AlphaFoldDB" id="A0AAV4LH16"/>
<sequence>MHYDELSESFCRFVENADSRTLRAVWNHLNQLELSSYPWKDVLTISEMMYAIEIELSDRGEWLP</sequence>
<comment type="caution">
    <text evidence="1">The sequence shown here is derived from an EMBL/GenBank/DDBJ whole genome shotgun (WGS) entry which is preliminary data.</text>
</comment>
<dbReference type="RefSeq" id="WP_282200160.1">
    <property type="nucleotide sequence ID" value="NZ_BOQE01000001.1"/>
</dbReference>
<proteinExistence type="predicted"/>
<reference evidence="1" key="1">
    <citation type="journal article" date="2023" name="Int. J. Syst. Evol. Microbiol.">
        <title>Collibacillus ludicampi gen. nov., sp. nov., a new soil bacterium of the family Alicyclobacillaceae.</title>
        <authorList>
            <person name="Jojima T."/>
            <person name="Ioku Y."/>
            <person name="Fukuta Y."/>
            <person name="Shirasaka N."/>
            <person name="Matsumura Y."/>
            <person name="Mori M."/>
        </authorList>
    </citation>
    <scope>NUCLEOTIDE SEQUENCE</scope>
    <source>
        <strain evidence="1">TP075</strain>
    </source>
</reference>
<accession>A0AAV4LH16</accession>
<protein>
    <submittedName>
        <fullName evidence="1">Uncharacterized protein</fullName>
    </submittedName>
</protein>
<organism evidence="1 2">
    <name type="scientific">Collibacillus ludicampi</name>
    <dbReference type="NCBI Taxonomy" id="2771369"/>
    <lineage>
        <taxon>Bacteria</taxon>
        <taxon>Bacillati</taxon>
        <taxon>Bacillota</taxon>
        <taxon>Bacilli</taxon>
        <taxon>Bacillales</taxon>
        <taxon>Alicyclobacillaceae</taxon>
        <taxon>Collibacillus</taxon>
    </lineage>
</organism>
<dbReference type="EMBL" id="BOQE01000001">
    <property type="protein sequence ID" value="GIM47140.1"/>
    <property type="molecule type" value="Genomic_DNA"/>
</dbReference>
<gene>
    <name evidence="1" type="ORF">DNHGIG_26890</name>
</gene>
<dbReference type="Proteomes" id="UP001057291">
    <property type="component" value="Unassembled WGS sequence"/>
</dbReference>
<keyword evidence="2" id="KW-1185">Reference proteome</keyword>
<name>A0AAV4LH16_9BACL</name>